<dbReference type="InterPro" id="IPR003164">
    <property type="entry name" value="Clathrin_a-adaptin_app_sub_C"/>
</dbReference>
<dbReference type="SMART" id="SM00809">
    <property type="entry name" value="Alpha_adaptinC2"/>
    <property type="match status" value="1"/>
</dbReference>
<dbReference type="SUPFAM" id="SSF55711">
    <property type="entry name" value="Subdomain of clathrin and coatomer appendage domain"/>
    <property type="match status" value="1"/>
</dbReference>
<dbReference type="Gene3D" id="2.60.40.1230">
    <property type="match status" value="1"/>
</dbReference>
<evidence type="ECO:0000256" key="4">
    <source>
        <dbReference type="ARBA" id="ARBA00022927"/>
    </source>
</evidence>
<dbReference type="WBParaSite" id="PgB07_g059_t04">
    <property type="protein sequence ID" value="PgB07_g059_t04"/>
    <property type="gene ID" value="PgB07_g059"/>
</dbReference>
<dbReference type="InterPro" id="IPR002553">
    <property type="entry name" value="Clathrin/coatomer_adapt-like_N"/>
</dbReference>
<dbReference type="Pfam" id="PF01602">
    <property type="entry name" value="Adaptin_N"/>
    <property type="match status" value="1"/>
</dbReference>
<evidence type="ECO:0000256" key="8">
    <source>
        <dbReference type="PIRSR" id="PIRSR037091-1"/>
    </source>
</evidence>
<evidence type="ECO:0000313" key="12">
    <source>
        <dbReference type="WBParaSite" id="PgB07_g059_t03"/>
    </source>
</evidence>
<feature type="binding site" evidence="8">
    <location>
        <begin position="10"/>
        <end position="11"/>
    </location>
    <ligand>
        <name>a 1,2-diacyl-sn-glycero-3-phospho-(1D-myo-inositol-3,4,5-trisphosphate)</name>
        <dbReference type="ChEBI" id="CHEBI:57836"/>
    </ligand>
</feature>
<evidence type="ECO:0000256" key="5">
    <source>
        <dbReference type="ARBA" id="ARBA00023136"/>
    </source>
</evidence>
<dbReference type="FunFam" id="3.30.310.10:FF:000004">
    <property type="entry name" value="AP-2 complex subunit alpha"/>
    <property type="match status" value="1"/>
</dbReference>
<comment type="function">
    <text evidence="7">Adaptins are components of the adaptor complexes which link clathrin to receptors in coated vesicles. Clathrin-associated protein complexes are believed to interact with the cytoplasmic tails of membrane proteins, leading to their selection and concentration.</text>
</comment>
<evidence type="ECO:0000256" key="3">
    <source>
        <dbReference type="ARBA" id="ARBA00022583"/>
    </source>
</evidence>
<keyword evidence="3 7" id="KW-0254">Endocytosis</keyword>
<keyword evidence="2 7" id="KW-0813">Transport</keyword>
<feature type="binding site" evidence="8">
    <location>
        <begin position="56"/>
        <end position="60"/>
    </location>
    <ligand>
        <name>a 1,2-diacyl-sn-glycero-3-phospho-(1D-myo-inositol-3,4,5-trisphosphate)</name>
        <dbReference type="ChEBI" id="CHEBI:57836"/>
    </ligand>
</feature>
<evidence type="ECO:0000313" key="11">
    <source>
        <dbReference type="WBParaSite" id="PgB07_g059_t02"/>
    </source>
</evidence>
<feature type="domain" description="Clathrin adaptor alpha/beta/gamma-adaptin appendage Ig-like subdomain" evidence="9">
    <location>
        <begin position="699"/>
        <end position="817"/>
    </location>
</feature>
<protein>
    <recommendedName>
        <fullName evidence="7">AP-2 complex subunit alpha</fullName>
    </recommendedName>
</protein>
<name>A0A914ZLE0_PARUN</name>
<dbReference type="WBParaSite" id="PgB07_g059_t02">
    <property type="protein sequence ID" value="PgB07_g059_t02"/>
    <property type="gene ID" value="PgB07_g059"/>
</dbReference>
<dbReference type="PIRSF" id="PIRSF037091">
    <property type="entry name" value="AP2_complex_alpha"/>
    <property type="match status" value="1"/>
</dbReference>
<dbReference type="InterPro" id="IPR009028">
    <property type="entry name" value="Coatomer/calthrin_app_sub_C"/>
</dbReference>
<proteinExistence type="inferred from homology"/>
<dbReference type="Proteomes" id="UP000887569">
    <property type="component" value="Unplaced"/>
</dbReference>
<accession>A0A914ZLE0</accession>
<dbReference type="SUPFAM" id="SSF48371">
    <property type="entry name" value="ARM repeat"/>
    <property type="match status" value="1"/>
</dbReference>
<dbReference type="AlphaFoldDB" id="A0A914ZLE0"/>
<comment type="similarity">
    <text evidence="7">Belongs to the adaptor complexes large subunit family.</text>
</comment>
<feature type="binding site" evidence="8">
    <location>
        <position position="52"/>
    </location>
    <ligand>
        <name>a 1,2-diacyl-sn-glycero-3-phospho-(1D-myo-inositol-3,4,5-trisphosphate)</name>
        <dbReference type="ChEBI" id="CHEBI:57836"/>
    </ligand>
</feature>
<dbReference type="InterPro" id="IPR013041">
    <property type="entry name" value="Clathrin_app_Ig-like_sf"/>
</dbReference>
<comment type="subcellular location">
    <subcellularLocation>
        <location evidence="1">Membrane</location>
        <location evidence="1">Coated pit</location>
        <topology evidence="1">Peripheral membrane protein</topology>
        <orientation evidence="1">Cytoplasmic side</orientation>
    </subcellularLocation>
</comment>
<evidence type="ECO:0000256" key="7">
    <source>
        <dbReference type="PIRNR" id="PIRNR037091"/>
    </source>
</evidence>
<dbReference type="InterPro" id="IPR017104">
    <property type="entry name" value="AP2_complex_asu"/>
</dbReference>
<dbReference type="PANTHER" id="PTHR22780">
    <property type="entry name" value="ADAPTIN, ALPHA/GAMMA/EPSILON"/>
    <property type="match status" value="1"/>
</dbReference>
<dbReference type="InterPro" id="IPR011989">
    <property type="entry name" value="ARM-like"/>
</dbReference>
<keyword evidence="4 7" id="KW-0653">Protein transport</keyword>
<sequence length="936" mass="105219">MPAVKGDGMRGLAVFISDIRNCKSKEAELKRINRELANIRSKFKGDKMIDGYQKKKYVCKLLFIFLLGNDIDFGHMEATNLLSSNKYTEKQIGYLFISVLINNNSDLIKLIIQSIKNDLQSRNPVHVNLALQCISNIGSKDMAEAFAQDLPKLLVSGDTIDFVKQSAALCLLKLSRTCPEVIPPNEYASRIVHLLNDQHLGVVTSAASLIEALSKKWPEEYKGCISLAISRLSRIVTSGYTDLQDYTYYFVPAPWLCVKLLRLLQNYPPPEDPSNKSRLMECLEGILNKAMDAPKSKKVQHSNAKNAVLFESIALIIHMDSEPSLLVRACNQLGTFLSHRETNLRYLALESMCLLATSEFSHEAVKRHQETIINSLKTERDVSVRQRAVDLLYAMCDRSNAAEIVSEMLSYLETADYSIREEMVLKVAILAEKYATDYTWYVDVILKLIRIAGDYVSEEVWYRVIQIVVNREDVQGYAAKTVFEALQRPACHENMVKVGGYILGEFGNLIAGDVRSGPQVQFELLHSKYHLCSIATRSLLLSTYVKFCNLFPEIKTTIQEVFRNDHNLRNPDAELQQRAVEYLQLSRIASPDVLATILEEMPPFPEKESSLLAKLKKSKPRVEELENQSAEKKQRPVAVMSQDDKRVSGQLLDISSNFDSNALVDIFGAPSANSLTANGLSCVASANGDPHVDNYPDVLKFVTKTNGVLYEDAVIQIGYKLETRANLARLGMFYGNKTNSSFTEFYPTVSCPGALASQLIVQCKPVDSVITGGSQVQQLVNFVCEHEFTKNPLLHLAFKFTDLNGRHQSFDKTFALPIFVNKFFEATDMTSEQFFSRWKQLAQPAQESQKIFAAKMPMDSEQIKAKLNGVGSKLLHDVDPNPENFVSAGIINTKAQQIGTLIRLEPNKQAKMYRLTIRSSRDTVANYLCELLSEQF</sequence>
<evidence type="ECO:0000256" key="2">
    <source>
        <dbReference type="ARBA" id="ARBA00022448"/>
    </source>
</evidence>
<dbReference type="InterPro" id="IPR050840">
    <property type="entry name" value="Adaptor_Complx_Large_Subunit"/>
</dbReference>
<dbReference type="GO" id="GO:0035615">
    <property type="term" value="F:clathrin adaptor activity"/>
    <property type="evidence" value="ECO:0007669"/>
    <property type="project" value="InterPro"/>
</dbReference>
<evidence type="ECO:0000259" key="9">
    <source>
        <dbReference type="SMART" id="SM00809"/>
    </source>
</evidence>
<dbReference type="GO" id="GO:0030122">
    <property type="term" value="C:AP-2 adaptor complex"/>
    <property type="evidence" value="ECO:0007669"/>
    <property type="project" value="InterPro"/>
</dbReference>
<keyword evidence="6 7" id="KW-0168">Coated pit</keyword>
<dbReference type="Pfam" id="PF02883">
    <property type="entry name" value="Alpha_adaptinC2"/>
    <property type="match status" value="1"/>
</dbReference>
<dbReference type="InterPro" id="IPR012295">
    <property type="entry name" value="TBP_dom_sf"/>
</dbReference>
<dbReference type="GO" id="GO:0072583">
    <property type="term" value="P:clathrin-dependent endocytosis"/>
    <property type="evidence" value="ECO:0007669"/>
    <property type="project" value="InterPro"/>
</dbReference>
<reference evidence="11 12" key="1">
    <citation type="submission" date="2022-11" db="UniProtKB">
        <authorList>
            <consortium name="WormBaseParasite"/>
        </authorList>
    </citation>
    <scope>IDENTIFICATION</scope>
</reference>
<dbReference type="Pfam" id="PF02296">
    <property type="entry name" value="Alpha_adaptin_C"/>
    <property type="match status" value="1"/>
</dbReference>
<keyword evidence="10" id="KW-1185">Reference proteome</keyword>
<keyword evidence="5 7" id="KW-0472">Membrane</keyword>
<evidence type="ECO:0000256" key="1">
    <source>
        <dbReference type="ARBA" id="ARBA00004277"/>
    </source>
</evidence>
<organism evidence="10 12">
    <name type="scientific">Parascaris univalens</name>
    <name type="common">Nematode worm</name>
    <dbReference type="NCBI Taxonomy" id="6257"/>
    <lineage>
        <taxon>Eukaryota</taxon>
        <taxon>Metazoa</taxon>
        <taxon>Ecdysozoa</taxon>
        <taxon>Nematoda</taxon>
        <taxon>Chromadorea</taxon>
        <taxon>Rhabditida</taxon>
        <taxon>Spirurina</taxon>
        <taxon>Ascaridomorpha</taxon>
        <taxon>Ascaridoidea</taxon>
        <taxon>Ascarididae</taxon>
        <taxon>Parascaris</taxon>
    </lineage>
</organism>
<dbReference type="SUPFAM" id="SSF49348">
    <property type="entry name" value="Clathrin adaptor appendage domain"/>
    <property type="match status" value="1"/>
</dbReference>
<evidence type="ECO:0000256" key="6">
    <source>
        <dbReference type="ARBA" id="ARBA00023176"/>
    </source>
</evidence>
<dbReference type="Gene3D" id="3.30.310.10">
    <property type="entry name" value="TATA-Binding Protein"/>
    <property type="match status" value="1"/>
</dbReference>
<dbReference type="GO" id="GO:0006886">
    <property type="term" value="P:intracellular protein transport"/>
    <property type="evidence" value="ECO:0007669"/>
    <property type="project" value="UniProtKB-UniRule"/>
</dbReference>
<dbReference type="Gene3D" id="1.25.10.10">
    <property type="entry name" value="Leucine-rich Repeat Variant"/>
    <property type="match status" value="1"/>
</dbReference>
<dbReference type="InterPro" id="IPR016024">
    <property type="entry name" value="ARM-type_fold"/>
</dbReference>
<dbReference type="WBParaSite" id="PgB07_g059_t05">
    <property type="protein sequence ID" value="PgB07_g059_t05"/>
    <property type="gene ID" value="PgB07_g059"/>
</dbReference>
<dbReference type="FunFam" id="1.25.10.10:FF:000020">
    <property type="entry name" value="AP-2 complex subunit alpha"/>
    <property type="match status" value="1"/>
</dbReference>
<dbReference type="WBParaSite" id="PgB07_g059_t03">
    <property type="protein sequence ID" value="PgB07_g059_t03"/>
    <property type="gene ID" value="PgB07_g059"/>
</dbReference>
<feature type="binding site" evidence="8">
    <location>
        <position position="42"/>
    </location>
    <ligand>
        <name>a 1,2-diacyl-sn-glycero-3-phospho-(1D-myo-inositol-3,4,5-trisphosphate)</name>
        <dbReference type="ChEBI" id="CHEBI:57836"/>
    </ligand>
</feature>
<dbReference type="InterPro" id="IPR008152">
    <property type="entry name" value="Clathrin_a/b/g-adaptin_app_Ig"/>
</dbReference>
<evidence type="ECO:0000313" key="10">
    <source>
        <dbReference type="Proteomes" id="UP000887569"/>
    </source>
</evidence>